<sequence>MIQRKAGGLLRGAATAVLSLGLLAVAACGTGASYSQALIDRAQAQGTAPDLIYAVEVPGFELAEQSVGVVGDDGFGAVYTSPPGRQVELRVNRGTFGDAVCAETPIFDAEPGSAVTCDRDEAGWYRSGGGRHEYVAVRGDHLIRLVGRTGEVARDALKSAVAGARNAIGDGTSTGDGSPPPSPVQRGDLPTHGDMAPDNHVGPGG</sequence>
<name>A0ABW6T079_9ACTN</name>
<feature type="region of interest" description="Disordered" evidence="1">
    <location>
        <begin position="167"/>
        <end position="205"/>
    </location>
</feature>
<dbReference type="PROSITE" id="PS51257">
    <property type="entry name" value="PROKAR_LIPOPROTEIN"/>
    <property type="match status" value="1"/>
</dbReference>
<dbReference type="Proteomes" id="UP001602013">
    <property type="component" value="Unassembled WGS sequence"/>
</dbReference>
<evidence type="ECO:0000313" key="3">
    <source>
        <dbReference type="Proteomes" id="UP001602013"/>
    </source>
</evidence>
<proteinExistence type="predicted"/>
<evidence type="ECO:0008006" key="4">
    <source>
        <dbReference type="Google" id="ProtNLM"/>
    </source>
</evidence>
<protein>
    <recommendedName>
        <fullName evidence="4">Membrane lipoprotein</fullName>
    </recommendedName>
</protein>
<organism evidence="2 3">
    <name type="scientific">Microtetraspora malaysiensis</name>
    <dbReference type="NCBI Taxonomy" id="161358"/>
    <lineage>
        <taxon>Bacteria</taxon>
        <taxon>Bacillati</taxon>
        <taxon>Actinomycetota</taxon>
        <taxon>Actinomycetes</taxon>
        <taxon>Streptosporangiales</taxon>
        <taxon>Streptosporangiaceae</taxon>
        <taxon>Microtetraspora</taxon>
    </lineage>
</organism>
<dbReference type="RefSeq" id="WP_387416899.1">
    <property type="nucleotide sequence ID" value="NZ_JBIASD010000034.1"/>
</dbReference>
<dbReference type="EMBL" id="JBIASD010000034">
    <property type="protein sequence ID" value="MFF3670690.1"/>
    <property type="molecule type" value="Genomic_DNA"/>
</dbReference>
<gene>
    <name evidence="2" type="ORF">ACFYXI_34395</name>
</gene>
<keyword evidence="3" id="KW-1185">Reference proteome</keyword>
<evidence type="ECO:0000256" key="1">
    <source>
        <dbReference type="SAM" id="MobiDB-lite"/>
    </source>
</evidence>
<comment type="caution">
    <text evidence="2">The sequence shown here is derived from an EMBL/GenBank/DDBJ whole genome shotgun (WGS) entry which is preliminary data.</text>
</comment>
<evidence type="ECO:0000313" key="2">
    <source>
        <dbReference type="EMBL" id="MFF3670690.1"/>
    </source>
</evidence>
<accession>A0ABW6T079</accession>
<reference evidence="2 3" key="1">
    <citation type="submission" date="2024-10" db="EMBL/GenBank/DDBJ databases">
        <title>The Natural Products Discovery Center: Release of the First 8490 Sequenced Strains for Exploring Actinobacteria Biosynthetic Diversity.</title>
        <authorList>
            <person name="Kalkreuter E."/>
            <person name="Kautsar S.A."/>
            <person name="Yang D."/>
            <person name="Bader C.D."/>
            <person name="Teijaro C.N."/>
            <person name="Fluegel L."/>
            <person name="Davis C.M."/>
            <person name="Simpson J.R."/>
            <person name="Lauterbach L."/>
            <person name="Steele A.D."/>
            <person name="Gui C."/>
            <person name="Meng S."/>
            <person name="Li G."/>
            <person name="Viehrig K."/>
            <person name="Ye F."/>
            <person name="Su P."/>
            <person name="Kiefer A.F."/>
            <person name="Nichols A."/>
            <person name="Cepeda A.J."/>
            <person name="Yan W."/>
            <person name="Fan B."/>
            <person name="Jiang Y."/>
            <person name="Adhikari A."/>
            <person name="Zheng C.-J."/>
            <person name="Schuster L."/>
            <person name="Cowan T.M."/>
            <person name="Smanski M.J."/>
            <person name="Chevrette M.G."/>
            <person name="De Carvalho L.P.S."/>
            <person name="Shen B."/>
        </authorList>
    </citation>
    <scope>NUCLEOTIDE SEQUENCE [LARGE SCALE GENOMIC DNA]</scope>
    <source>
        <strain evidence="2 3">NPDC002173</strain>
    </source>
</reference>